<dbReference type="AlphaFoldDB" id="A0A3N2PQW0"/>
<dbReference type="STRING" id="1314773.A0A3N2PQW0"/>
<evidence type="ECO:0000256" key="1">
    <source>
        <dbReference type="SAM" id="MobiDB-lite"/>
    </source>
</evidence>
<feature type="compositionally biased region" description="Pro residues" evidence="1">
    <location>
        <begin position="96"/>
        <end position="106"/>
    </location>
</feature>
<organism evidence="2 3">
    <name type="scientific">Sodiomyces alkalinus (strain CBS 110278 / VKM F-3762 / F11)</name>
    <name type="common">Alkaliphilic filamentous fungus</name>
    <dbReference type="NCBI Taxonomy" id="1314773"/>
    <lineage>
        <taxon>Eukaryota</taxon>
        <taxon>Fungi</taxon>
        <taxon>Dikarya</taxon>
        <taxon>Ascomycota</taxon>
        <taxon>Pezizomycotina</taxon>
        <taxon>Sordariomycetes</taxon>
        <taxon>Hypocreomycetidae</taxon>
        <taxon>Glomerellales</taxon>
        <taxon>Plectosphaerellaceae</taxon>
        <taxon>Sodiomyces</taxon>
    </lineage>
</organism>
<feature type="region of interest" description="Disordered" evidence="1">
    <location>
        <begin position="96"/>
        <end position="122"/>
    </location>
</feature>
<dbReference type="OrthoDB" id="5428038at2759"/>
<reference evidence="2 3" key="1">
    <citation type="journal article" date="2018" name="Mol. Ecol.">
        <title>The obligate alkalophilic soda-lake fungus Sodiomyces alkalinus has shifted to a protein diet.</title>
        <authorList>
            <person name="Grum-Grzhimaylo A.A."/>
            <person name="Falkoski D.L."/>
            <person name="van den Heuvel J."/>
            <person name="Valero-Jimenez C.A."/>
            <person name="Min B."/>
            <person name="Choi I.G."/>
            <person name="Lipzen A."/>
            <person name="Daum C.G."/>
            <person name="Aanen D.K."/>
            <person name="Tsang A."/>
            <person name="Henrissat B."/>
            <person name="Bilanenko E.N."/>
            <person name="de Vries R.P."/>
            <person name="van Kan J.A.L."/>
            <person name="Grigoriev I.V."/>
            <person name="Debets A.J.M."/>
        </authorList>
    </citation>
    <scope>NUCLEOTIDE SEQUENCE [LARGE SCALE GENOMIC DNA]</scope>
    <source>
        <strain evidence="2 3">F11</strain>
    </source>
</reference>
<protein>
    <submittedName>
        <fullName evidence="2">Uncharacterized protein</fullName>
    </submittedName>
</protein>
<evidence type="ECO:0000313" key="2">
    <source>
        <dbReference type="EMBL" id="ROT36903.1"/>
    </source>
</evidence>
<dbReference type="RefSeq" id="XP_028464709.1">
    <property type="nucleotide sequence ID" value="XM_028607269.1"/>
</dbReference>
<keyword evidence="3" id="KW-1185">Reference proteome</keyword>
<dbReference type="EMBL" id="ML119058">
    <property type="protein sequence ID" value="ROT36903.1"/>
    <property type="molecule type" value="Genomic_DNA"/>
</dbReference>
<sequence length="702" mass="79019">MSSRPTARCCRAARRLRAPIDSIWITDSVLANAFERYCHVSRLSRRNSSSVPGPLENRRRLGKRRMTGLYSADFQPTLPPWLIEYPVDLSQWKWMPPTPTPTPTPANPDAATREAGSSQRRRRSLLSWVEKWLPVETEQGGVERVELTTDPPQSILQPKEDLEERLRHARDALSPAADVLAPEFRQVMDGIRRDIHLGLVSLDSVHEALATFPTSPSASTTQANLVVTLAKRRFLSAVIDGLVYSRVQNLAQTGPELGRLLLKSISELPTDQESAQMAQHVLAATPEEQLGTLSEGLHALVRTWLPASPECYSQAAAILADGLGRLSPTTHGELLHSLETVALEAEPNTDITRRLRWLDMLARMRQVNESFFLEACVRSGCFDEEPSSTTECRLVELLIRQWQSRGYFPGARMVRDACRRDALRDADLGLASLAWNISLRQPPGKDKDKDKDNRNNNNSLGLLTSYFKVLRRLDLSERFLQSFQKLCTQNPTTTLQEERGFKLLAIASRDHRIAAAVYGLMKHQETNNNTQRRLSTWDWKAWTPYIQSMILDAHIPPRTVWEVVHTRSPQDLARSPTSHLRLAAKRRLVADMAVWFSQAAHLSDRAALRHVSRCNAWLAANGTNGTNGNGTNGNGNGEVLPPQALLAVVRAATRDVKRGERGRTQRMNWVLDLVRAHLGDEQAMKTGKVLERWRRNNAQMPR</sequence>
<dbReference type="Proteomes" id="UP000272025">
    <property type="component" value="Unassembled WGS sequence"/>
</dbReference>
<proteinExistence type="predicted"/>
<accession>A0A3N2PQW0</accession>
<gene>
    <name evidence="2" type="ORF">SODALDRAFT_209960</name>
</gene>
<dbReference type="GeneID" id="39575747"/>
<evidence type="ECO:0000313" key="3">
    <source>
        <dbReference type="Proteomes" id="UP000272025"/>
    </source>
</evidence>
<name>A0A3N2PQW0_SODAK</name>